<feature type="compositionally biased region" description="Basic and acidic residues" evidence="1">
    <location>
        <begin position="426"/>
        <end position="436"/>
    </location>
</feature>
<feature type="compositionally biased region" description="Acidic residues" evidence="1">
    <location>
        <begin position="111"/>
        <end position="123"/>
    </location>
</feature>
<dbReference type="EMBL" id="JAWZYT010002524">
    <property type="protein sequence ID" value="KAK4303814.1"/>
    <property type="molecule type" value="Genomic_DNA"/>
</dbReference>
<feature type="compositionally biased region" description="Basic residues" evidence="1">
    <location>
        <begin position="602"/>
        <end position="611"/>
    </location>
</feature>
<feature type="compositionally biased region" description="Low complexity" evidence="1">
    <location>
        <begin position="771"/>
        <end position="781"/>
    </location>
</feature>
<feature type="compositionally biased region" description="Basic and acidic residues" evidence="1">
    <location>
        <begin position="188"/>
        <end position="197"/>
    </location>
</feature>
<sequence length="822" mass="90449">MVDNLSTEARIQRLLEESQDYSYPEASTDIKKRYKDTALLLFKERQDYDSPRNYLSYGTRRASSISQYGNTPIVIRRSRSSNGGLAMVAEQVPSLRGRSSRSDYALVESKENEEETESEDDYGSSERRRLRRDMSTLTDKDEDQSITFDTGSISPTSQIQDLCFDESHSQDDNDNKNSITHTNPAHQTHQEDGKDTVNEDGNNNQESDNIIANNTITNDVPANDSKESDGGDGGGGALHDSVVKNPSQTITPDNGNDENNTNNDSARQRLNSEGGNVTKGIECGSDVISFPVNNNDNVFSNSSNIDHEAVLREYVQKTTIGKRTLSTPNRSTPETTELQKEKLKATSSYDPNYVDLRIIEPTDVPDCDVGAGLGDWNTSSGEKTLTAVDILKYDDSDDVVFIDANSPPLTRTKFNGSNSCTGSDQELDKCEEEPRLSLETTPTPSNHQSTSRKNSSSTLCSSSKADDETHTRGSVSESRIIHENLSTNVHEAKNTGDDIQTKGNLNERRSEEPDKPSGLQRLPLRSPTPPRKSPRKAPRDTNTRDKPKQRHSSLALPADEDTQQQDLPNGTRSASPVVKDKELKFFSFSLRREKSKSSSFLHSKKKEKKKQPSVSIKSPDCQVVEPCISSTGTGVKTSLQSQQDTSGKRVGIRNMVIDGTIKRNFIVIHPSDESDTLGLAPVSPSQERSVVTTPKALSSVKSHISEVNLEKFQGFKKMFSQGDIKEELSATSIDINESSSVVSKNYLRFDRISRSLRVKSNKSSDHKKLGSSKSLSSEPSISGLLECSKPSLSEIDCDSVSVATNTTHGNTSTTVSKLCVVM</sequence>
<evidence type="ECO:0000256" key="1">
    <source>
        <dbReference type="SAM" id="MobiDB-lite"/>
    </source>
</evidence>
<evidence type="ECO:0000313" key="3">
    <source>
        <dbReference type="Proteomes" id="UP001292094"/>
    </source>
</evidence>
<dbReference type="Proteomes" id="UP001292094">
    <property type="component" value="Unassembled WGS sequence"/>
</dbReference>
<gene>
    <name evidence="2" type="ORF">Pmani_024200</name>
</gene>
<feature type="compositionally biased region" description="Basic and acidic residues" evidence="1">
    <location>
        <begin position="490"/>
        <end position="515"/>
    </location>
</feature>
<feature type="compositionally biased region" description="Low complexity" evidence="1">
    <location>
        <begin position="445"/>
        <end position="463"/>
    </location>
</feature>
<proteinExistence type="predicted"/>
<organism evidence="2 3">
    <name type="scientific">Petrolisthes manimaculis</name>
    <dbReference type="NCBI Taxonomy" id="1843537"/>
    <lineage>
        <taxon>Eukaryota</taxon>
        <taxon>Metazoa</taxon>
        <taxon>Ecdysozoa</taxon>
        <taxon>Arthropoda</taxon>
        <taxon>Crustacea</taxon>
        <taxon>Multicrustacea</taxon>
        <taxon>Malacostraca</taxon>
        <taxon>Eumalacostraca</taxon>
        <taxon>Eucarida</taxon>
        <taxon>Decapoda</taxon>
        <taxon>Pleocyemata</taxon>
        <taxon>Anomura</taxon>
        <taxon>Galatheoidea</taxon>
        <taxon>Porcellanidae</taxon>
        <taxon>Petrolisthes</taxon>
    </lineage>
</organism>
<feature type="region of interest" description="Disordered" evidence="1">
    <location>
        <begin position="94"/>
        <end position="278"/>
    </location>
</feature>
<feature type="compositionally biased region" description="Basic and acidic residues" evidence="1">
    <location>
        <begin position="537"/>
        <end position="546"/>
    </location>
</feature>
<dbReference type="AlphaFoldDB" id="A0AAE1U2L2"/>
<feature type="compositionally biased region" description="Polar residues" evidence="1">
    <location>
        <begin position="407"/>
        <end position="424"/>
    </location>
</feature>
<feature type="region of interest" description="Disordered" evidence="1">
    <location>
        <begin position="760"/>
        <end position="781"/>
    </location>
</feature>
<feature type="compositionally biased region" description="Low complexity" evidence="1">
    <location>
        <begin position="209"/>
        <end position="218"/>
    </location>
</feature>
<feature type="region of interest" description="Disordered" evidence="1">
    <location>
        <begin position="596"/>
        <end position="619"/>
    </location>
</feature>
<name>A0AAE1U2L2_9EUCA</name>
<feature type="compositionally biased region" description="Polar residues" evidence="1">
    <location>
        <begin position="145"/>
        <end position="160"/>
    </location>
</feature>
<evidence type="ECO:0000313" key="2">
    <source>
        <dbReference type="EMBL" id="KAK4303814.1"/>
    </source>
</evidence>
<reference evidence="2" key="1">
    <citation type="submission" date="2023-11" db="EMBL/GenBank/DDBJ databases">
        <title>Genome assemblies of two species of porcelain crab, Petrolisthes cinctipes and Petrolisthes manimaculis (Anomura: Porcellanidae).</title>
        <authorList>
            <person name="Angst P."/>
        </authorList>
    </citation>
    <scope>NUCLEOTIDE SEQUENCE</scope>
    <source>
        <strain evidence="2">PB745_02</strain>
        <tissue evidence="2">Gill</tissue>
    </source>
</reference>
<protein>
    <submittedName>
        <fullName evidence="2">Uncharacterized protein</fullName>
    </submittedName>
</protein>
<accession>A0AAE1U2L2</accession>
<feature type="compositionally biased region" description="Low complexity" evidence="1">
    <location>
        <begin position="253"/>
        <end position="264"/>
    </location>
</feature>
<keyword evidence="3" id="KW-1185">Reference proteome</keyword>
<comment type="caution">
    <text evidence="2">The sequence shown here is derived from an EMBL/GenBank/DDBJ whole genome shotgun (WGS) entry which is preliminary data.</text>
</comment>
<feature type="compositionally biased region" description="Polar residues" evidence="1">
    <location>
        <begin position="199"/>
        <end position="208"/>
    </location>
</feature>
<feature type="compositionally biased region" description="Basic and acidic residues" evidence="1">
    <location>
        <begin position="165"/>
        <end position="175"/>
    </location>
</feature>
<feature type="compositionally biased region" description="Polar residues" evidence="1">
    <location>
        <begin position="564"/>
        <end position="574"/>
    </location>
</feature>
<feature type="compositionally biased region" description="Polar residues" evidence="1">
    <location>
        <begin position="176"/>
        <end position="187"/>
    </location>
</feature>
<feature type="region of interest" description="Disordered" evidence="1">
    <location>
        <begin position="405"/>
        <end position="578"/>
    </location>
</feature>